<dbReference type="Proteomes" id="UP000283374">
    <property type="component" value="Unassembled WGS sequence"/>
</dbReference>
<dbReference type="AlphaFoldDB" id="A0A413RIL2"/>
<comment type="caution">
    <text evidence="2">The sequence shown here is derived from an EMBL/GenBank/DDBJ whole genome shotgun (WGS) entry which is preliminary data.</text>
</comment>
<accession>A0A413RIL2</accession>
<gene>
    <name evidence="2" type="ORF">D1825_14870</name>
</gene>
<keyword evidence="1" id="KW-0812">Transmembrane</keyword>
<reference evidence="2 3" key="1">
    <citation type="submission" date="2018-08" db="EMBL/GenBank/DDBJ databases">
        <title>Cellulomonas rhizosphaerae sp. nov., a novel actinomycete isolated from soil.</title>
        <authorList>
            <person name="Tian Y."/>
        </authorList>
    </citation>
    <scope>NUCLEOTIDE SEQUENCE [LARGE SCALE GENOMIC DNA]</scope>
    <source>
        <strain evidence="2 3">NEAU-TCZ24</strain>
    </source>
</reference>
<evidence type="ECO:0000256" key="1">
    <source>
        <dbReference type="SAM" id="Phobius"/>
    </source>
</evidence>
<proteinExistence type="predicted"/>
<name>A0A413RIL2_9CELL</name>
<organism evidence="2 3">
    <name type="scientific">Cellulomonas rhizosphaerae</name>
    <dbReference type="NCBI Taxonomy" id="2293719"/>
    <lineage>
        <taxon>Bacteria</taxon>
        <taxon>Bacillati</taxon>
        <taxon>Actinomycetota</taxon>
        <taxon>Actinomycetes</taxon>
        <taxon>Micrococcales</taxon>
        <taxon>Cellulomonadaceae</taxon>
        <taxon>Cellulomonas</taxon>
    </lineage>
</organism>
<feature type="transmembrane region" description="Helical" evidence="1">
    <location>
        <begin position="38"/>
        <end position="56"/>
    </location>
</feature>
<evidence type="ECO:0000313" key="3">
    <source>
        <dbReference type="Proteomes" id="UP000283374"/>
    </source>
</evidence>
<keyword evidence="3" id="KW-1185">Reference proteome</keyword>
<dbReference type="RefSeq" id="WP_118768193.1">
    <property type="nucleotide sequence ID" value="NZ_QWKP01000216.1"/>
</dbReference>
<dbReference type="EMBL" id="QWKP01000216">
    <property type="protein sequence ID" value="RHA38180.1"/>
    <property type="molecule type" value="Genomic_DNA"/>
</dbReference>
<dbReference type="OrthoDB" id="4828595at2"/>
<keyword evidence="1" id="KW-0472">Membrane</keyword>
<evidence type="ECO:0000313" key="2">
    <source>
        <dbReference type="EMBL" id="RHA38180.1"/>
    </source>
</evidence>
<keyword evidence="1" id="KW-1133">Transmembrane helix</keyword>
<protein>
    <submittedName>
        <fullName evidence="2">Uncharacterized protein</fullName>
    </submittedName>
</protein>
<sequence>MLLTWALLGFLALAAVITVRWIPRRFDGLGRARPFPRISMALCLAIAVGCAIPMWTHARLESRLSAAASAVAGGPVTVHCQTFGEAFVDVGAELGWVRWGSDGAPERSTLIKREPCRDLSAWLASSKTAPTLDQVIAVHVLTHETMHMVGLKNESQAECAAIQRDAEMAVALGATPAQGQGLARQYWIEAYPRVGPGYGEGCGAGGAYDEGLAAPPWADAD</sequence>